<dbReference type="GO" id="GO:0008270">
    <property type="term" value="F:zinc ion binding"/>
    <property type="evidence" value="ECO:0007669"/>
    <property type="project" value="UniProtKB-KW"/>
</dbReference>
<keyword evidence="3" id="KW-0863">Zinc-finger</keyword>
<comment type="subcellular location">
    <subcellularLocation>
        <location evidence="1">Nucleus</location>
    </subcellularLocation>
</comment>
<dbReference type="Proteomes" id="UP000292402">
    <property type="component" value="Unassembled WGS sequence"/>
</dbReference>
<evidence type="ECO:0000256" key="1">
    <source>
        <dbReference type="ARBA" id="ARBA00004123"/>
    </source>
</evidence>
<keyword evidence="4" id="KW-0862">Zinc</keyword>
<dbReference type="InterPro" id="IPR008906">
    <property type="entry name" value="HATC_C_dom"/>
</dbReference>
<evidence type="ECO:0000313" key="8">
    <source>
        <dbReference type="EMBL" id="RYN35588.1"/>
    </source>
</evidence>
<feature type="region of interest" description="Disordered" evidence="6">
    <location>
        <begin position="291"/>
        <end position="313"/>
    </location>
</feature>
<dbReference type="SUPFAM" id="SSF53098">
    <property type="entry name" value="Ribonuclease H-like"/>
    <property type="match status" value="1"/>
</dbReference>
<protein>
    <recommendedName>
        <fullName evidence="7">HAT C-terminal dimerisation domain-containing protein</fullName>
    </recommendedName>
</protein>
<reference evidence="9" key="1">
    <citation type="journal article" date="2019" name="bioRxiv">
        <title>Genomics, evolutionary history and diagnostics of the Alternaria alternata species group including apple and Asian pear pathotypes.</title>
        <authorList>
            <person name="Armitage A.D."/>
            <person name="Cockerton H.M."/>
            <person name="Sreenivasaprasad S."/>
            <person name="Woodhall J.W."/>
            <person name="Lane C.R."/>
            <person name="Harrison R.J."/>
            <person name="Clarkson J.P."/>
        </authorList>
    </citation>
    <scope>NUCLEOTIDE SEQUENCE [LARGE SCALE GENOMIC DNA]</scope>
    <source>
        <strain evidence="9">FERA 1082</strain>
    </source>
</reference>
<dbReference type="InterPro" id="IPR012337">
    <property type="entry name" value="RNaseH-like_sf"/>
</dbReference>
<keyword evidence="5" id="KW-0539">Nucleus</keyword>
<accession>A0A4Q4M3D5</accession>
<proteinExistence type="predicted"/>
<dbReference type="AlphaFoldDB" id="A0A4Q4M3D5"/>
<dbReference type="InterPro" id="IPR052035">
    <property type="entry name" value="ZnF_BED_domain_contain"/>
</dbReference>
<evidence type="ECO:0000256" key="6">
    <source>
        <dbReference type="SAM" id="MobiDB-lite"/>
    </source>
</evidence>
<dbReference type="PANTHER" id="PTHR46481">
    <property type="entry name" value="ZINC FINGER BED DOMAIN-CONTAINING PROTEIN 4"/>
    <property type="match status" value="1"/>
</dbReference>
<dbReference type="EMBL" id="PDXA01000065">
    <property type="protein sequence ID" value="RYN35588.1"/>
    <property type="molecule type" value="Genomic_DNA"/>
</dbReference>
<name>A0A4Q4M3D5_9PLEO</name>
<evidence type="ECO:0000313" key="9">
    <source>
        <dbReference type="Proteomes" id="UP000292402"/>
    </source>
</evidence>
<dbReference type="GO" id="GO:0046983">
    <property type="term" value="F:protein dimerization activity"/>
    <property type="evidence" value="ECO:0007669"/>
    <property type="project" value="InterPro"/>
</dbReference>
<dbReference type="GO" id="GO:0005634">
    <property type="term" value="C:nucleus"/>
    <property type="evidence" value="ECO:0007669"/>
    <property type="project" value="UniProtKB-SubCell"/>
</dbReference>
<organism evidence="8 9">
    <name type="scientific">Alternaria tenuissima</name>
    <dbReference type="NCBI Taxonomy" id="119927"/>
    <lineage>
        <taxon>Eukaryota</taxon>
        <taxon>Fungi</taxon>
        <taxon>Dikarya</taxon>
        <taxon>Ascomycota</taxon>
        <taxon>Pezizomycotina</taxon>
        <taxon>Dothideomycetes</taxon>
        <taxon>Pleosporomycetidae</taxon>
        <taxon>Pleosporales</taxon>
        <taxon>Pleosporineae</taxon>
        <taxon>Pleosporaceae</taxon>
        <taxon>Alternaria</taxon>
        <taxon>Alternaria sect. Alternaria</taxon>
        <taxon>Alternaria alternata complex</taxon>
    </lineage>
</organism>
<sequence length="437" mass="50795">MRLIAGYAIHATFSTSLRKRLYREEEEFMAEWRQFGPIAVLFDAITSATSSPQNRELFLRLQEADAKHRKEPFKPRELVKPVKTRWNSYYDCFDRACELHTALDAYMQLKIEEYQVAAATRRKEPREQPRKFIQEGGMHAKDWATITEYKQLLKPFKEATMLLQGRGASSSHSAIWEVLITFEWLLAQLKSQKERLQSIDYEDPNAPEDHLKTNVNNAHAKLSEYYDKLRDSPIYFAATILHPTYKYTLEDLWKVPDDHNEDIEGPHPFKDWLEQGYQSFSRLWRSHKDKVAAKASRPSSSEGAARPHKRQRVGRALGRDDFLRSSIKAGQKQVASTMDDEYDIWKREAPLAEDDPLARHPINYWLVTRSRYPVLSQLALDIYSIPAASADCERIFSELGDLLSVRRLNMKPELLSALQSIRSWRRIGLKAKHPTNS</sequence>
<dbReference type="PANTHER" id="PTHR46481:SF10">
    <property type="entry name" value="ZINC FINGER BED DOMAIN-CONTAINING PROTEIN 39"/>
    <property type="match status" value="1"/>
</dbReference>
<keyword evidence="2" id="KW-0479">Metal-binding</keyword>
<evidence type="ECO:0000256" key="2">
    <source>
        <dbReference type="ARBA" id="ARBA00022723"/>
    </source>
</evidence>
<gene>
    <name evidence="8" type="ORF">AA0114_g11726</name>
</gene>
<feature type="domain" description="HAT C-terminal dimerisation" evidence="7">
    <location>
        <begin position="341"/>
        <end position="424"/>
    </location>
</feature>
<dbReference type="Pfam" id="PF05699">
    <property type="entry name" value="Dimer_Tnp_hAT"/>
    <property type="match status" value="1"/>
</dbReference>
<evidence type="ECO:0000256" key="4">
    <source>
        <dbReference type="ARBA" id="ARBA00022833"/>
    </source>
</evidence>
<comment type="caution">
    <text evidence="8">The sequence shown here is derived from an EMBL/GenBank/DDBJ whole genome shotgun (WGS) entry which is preliminary data.</text>
</comment>
<evidence type="ECO:0000256" key="3">
    <source>
        <dbReference type="ARBA" id="ARBA00022771"/>
    </source>
</evidence>
<evidence type="ECO:0000259" key="7">
    <source>
        <dbReference type="Pfam" id="PF05699"/>
    </source>
</evidence>
<evidence type="ECO:0000256" key="5">
    <source>
        <dbReference type="ARBA" id="ARBA00023242"/>
    </source>
</evidence>